<protein>
    <submittedName>
        <fullName evidence="2">Uncharacterized protein</fullName>
    </submittedName>
</protein>
<feature type="chain" id="PRO_5008042935" evidence="1">
    <location>
        <begin position="20"/>
        <end position="153"/>
    </location>
</feature>
<organism evidence="2 3">
    <name type="scientific">Aeromonas enteropelogenes</name>
    <name type="common">Aeromonas trota</name>
    <dbReference type="NCBI Taxonomy" id="29489"/>
    <lineage>
        <taxon>Bacteria</taxon>
        <taxon>Pseudomonadati</taxon>
        <taxon>Pseudomonadota</taxon>
        <taxon>Gammaproteobacteria</taxon>
        <taxon>Aeromonadales</taxon>
        <taxon>Aeromonadaceae</taxon>
        <taxon>Aeromonas</taxon>
    </lineage>
</organism>
<name>A0A175VIC6_AEREN</name>
<dbReference type="AlphaFoldDB" id="A0A175VIC6"/>
<accession>A0A175VIC6</accession>
<feature type="signal peptide" evidence="1">
    <location>
        <begin position="1"/>
        <end position="19"/>
    </location>
</feature>
<dbReference type="Proteomes" id="UP000078435">
    <property type="component" value="Unassembled WGS sequence"/>
</dbReference>
<dbReference type="EMBL" id="JMGO02000003">
    <property type="protein sequence ID" value="KXU80475.1"/>
    <property type="molecule type" value="Genomic_DNA"/>
</dbReference>
<dbReference type="OrthoDB" id="6688707at2"/>
<evidence type="ECO:0000256" key="1">
    <source>
        <dbReference type="SAM" id="SignalP"/>
    </source>
</evidence>
<dbReference type="RefSeq" id="WP_026456558.1">
    <property type="nucleotide sequence ID" value="NZ_CP083612.1"/>
</dbReference>
<evidence type="ECO:0000313" key="3">
    <source>
        <dbReference type="Proteomes" id="UP000078435"/>
    </source>
</evidence>
<reference evidence="2 3" key="1">
    <citation type="submission" date="2016-02" db="EMBL/GenBank/DDBJ databases">
        <title>Draft genome sequence of Aeromonas trota strain 1999lcr isolated from cerebrospinal fluid (CSF).</title>
        <authorList>
            <person name="Dallagassa C.B."/>
            <person name="Prediger K.C."/>
            <person name="Weiss V.A."/>
            <person name="Assis F.E."/>
            <person name="Baura V."/>
            <person name="Cruz L.M."/>
            <person name="Souza E.M."/>
            <person name="Pedrosa F.O."/>
            <person name="Fadel-Picheth C.M."/>
        </authorList>
    </citation>
    <scope>NUCLEOTIDE SEQUENCE [LARGE SCALE GENOMIC DNA]</scope>
    <source>
        <strain evidence="2 3">1999lcr</strain>
    </source>
</reference>
<gene>
    <name evidence="2" type="ORF">LCR_10245</name>
</gene>
<comment type="caution">
    <text evidence="2">The sequence shown here is derived from an EMBL/GenBank/DDBJ whole genome shotgun (WGS) entry which is preliminary data.</text>
</comment>
<sequence>MRSIILLLATSLLTPAALAIPNVWSGGFGQGVAEHVIKNEQGDTFTLSCDVGYSENGDLTGVSFALANGQDLSPADNRKVELLIDGNGYWLPEKLGWRNGDNAWASFLEVITKASAFDVYVDDKKMASFAPTPQSTKTVLGNLSDCVYRPAGM</sequence>
<proteinExistence type="predicted"/>
<evidence type="ECO:0000313" key="2">
    <source>
        <dbReference type="EMBL" id="KXU80475.1"/>
    </source>
</evidence>
<keyword evidence="1" id="KW-0732">Signal</keyword>